<dbReference type="Gene3D" id="2.70.70.10">
    <property type="entry name" value="Glucose Permease (Domain IIA)"/>
    <property type="match status" value="1"/>
</dbReference>
<evidence type="ECO:0000259" key="4">
    <source>
        <dbReference type="Pfam" id="PF01551"/>
    </source>
</evidence>
<organism evidence="5 6">
    <name type="scientific">Hoylesella saccharolytica F0055</name>
    <dbReference type="NCBI Taxonomy" id="1127699"/>
    <lineage>
        <taxon>Bacteria</taxon>
        <taxon>Pseudomonadati</taxon>
        <taxon>Bacteroidota</taxon>
        <taxon>Bacteroidia</taxon>
        <taxon>Bacteroidales</taxon>
        <taxon>Prevotellaceae</taxon>
        <taxon>Hoylesella</taxon>
    </lineage>
</organism>
<dbReference type="PATRIC" id="fig|1127699.3.peg.2348"/>
<dbReference type="OrthoDB" id="9815884at2"/>
<dbReference type="Pfam" id="PF01551">
    <property type="entry name" value="Peptidase_M23"/>
    <property type="match status" value="1"/>
</dbReference>
<feature type="coiled-coil region" evidence="1">
    <location>
        <begin position="142"/>
        <end position="169"/>
    </location>
</feature>
<dbReference type="CDD" id="cd12797">
    <property type="entry name" value="M23_peptidase"/>
    <property type="match status" value="1"/>
</dbReference>
<dbReference type="SUPFAM" id="SSF51261">
    <property type="entry name" value="Duplicated hybrid motif"/>
    <property type="match status" value="1"/>
</dbReference>
<name>L1MXW9_9BACT</name>
<comment type="caution">
    <text evidence="5">The sequence shown here is derived from an EMBL/GenBank/DDBJ whole genome shotgun (WGS) entry which is preliminary data.</text>
</comment>
<feature type="coiled-coil region" evidence="1">
    <location>
        <begin position="86"/>
        <end position="113"/>
    </location>
</feature>
<dbReference type="STRING" id="1127699.HMPREF9151_02555"/>
<dbReference type="EMBL" id="AMEP01000164">
    <property type="protein sequence ID" value="EKX96153.1"/>
    <property type="molecule type" value="Genomic_DNA"/>
</dbReference>
<dbReference type="Proteomes" id="UP000010433">
    <property type="component" value="Unassembled WGS sequence"/>
</dbReference>
<evidence type="ECO:0000256" key="2">
    <source>
        <dbReference type="SAM" id="MobiDB-lite"/>
    </source>
</evidence>
<evidence type="ECO:0000256" key="1">
    <source>
        <dbReference type="SAM" id="Coils"/>
    </source>
</evidence>
<feature type="compositionally biased region" description="Basic residues" evidence="2">
    <location>
        <begin position="58"/>
        <end position="69"/>
    </location>
</feature>
<dbReference type="InterPro" id="IPR011055">
    <property type="entry name" value="Dup_hybrid_motif"/>
</dbReference>
<reference evidence="5 6" key="1">
    <citation type="submission" date="2012-05" db="EMBL/GenBank/DDBJ databases">
        <authorList>
            <person name="Weinstock G."/>
            <person name="Sodergren E."/>
            <person name="Lobos E.A."/>
            <person name="Fulton L."/>
            <person name="Fulton R."/>
            <person name="Courtney L."/>
            <person name="Fronick C."/>
            <person name="O'Laughlin M."/>
            <person name="Godfrey J."/>
            <person name="Wilson R.M."/>
            <person name="Miner T."/>
            <person name="Farmer C."/>
            <person name="Delehaunty K."/>
            <person name="Cordes M."/>
            <person name="Minx P."/>
            <person name="Tomlinson C."/>
            <person name="Chen J."/>
            <person name="Wollam A."/>
            <person name="Pepin K.H."/>
            <person name="Bhonagiri V."/>
            <person name="Zhang X."/>
            <person name="Suruliraj S."/>
            <person name="Warren W."/>
            <person name="Mitreva M."/>
            <person name="Mardis E.R."/>
            <person name="Wilson R.K."/>
        </authorList>
    </citation>
    <scope>NUCLEOTIDE SEQUENCE [LARGE SCALE GENOMIC DNA]</scope>
    <source>
        <strain evidence="5 6">F0055</strain>
    </source>
</reference>
<feature type="compositionally biased region" description="Polar residues" evidence="2">
    <location>
        <begin position="26"/>
        <end position="36"/>
    </location>
</feature>
<evidence type="ECO:0000256" key="3">
    <source>
        <dbReference type="SAM" id="SignalP"/>
    </source>
</evidence>
<sequence length="572" mass="64502">MKYSFLILSLLLFVLLANGQRKKTPQTKAHTTQVTPKKNGKMQPAKAVKPLPKAVKPQSKKTVKPKRGKQNTTSTKSSNDYLTPSIRGLQGQREAIKQQIRQQEAALRANQADVKKRMQNLLIINSEIDERKKSIEGIQKDITLLNGNIDILKSQLVSLEQQLNDHKTKYIKSMRYMARHRTVQENLMFIFSAKDIAQMYRRLRFVREYASYQKAQGELVKNKQKQINEKNLQLEQVRGQKNNLLYKDRKEHAVLQTKQDEQQKMVAGLQKQQRTIQTLIDEQRKKDAVLNAQIDHLIAIEVEKARVRAEAEARKKAEAAEAAKRKAEELARKKAAAEAAARENARRIAEAKAREEKLRAEANAAAAEAERSKTHEAAQSQRAATERKAKAEQAAREAEAERKAVERKAEAERSRNEKEIAEVRKDADDMRKLSTVDRMLSGGFEANRGRLPMPITGSYRVVSHFGQYSVDGLKGVHLDNKGINIMGSAGCMARSIYDGEVSAVFGYGGTMVVMVRHGAYISVYCNLKSVLVNKGQKVSTRQGLGTVGADNILQFQLRKETAKLNPEVWLGR</sequence>
<feature type="compositionally biased region" description="Polar residues" evidence="2">
    <location>
        <begin position="70"/>
        <end position="82"/>
    </location>
</feature>
<dbReference type="RefSeq" id="WP_009161415.1">
    <property type="nucleotide sequence ID" value="NZ_KB290963.1"/>
</dbReference>
<feature type="compositionally biased region" description="Basic and acidic residues" evidence="2">
    <location>
        <begin position="384"/>
        <end position="418"/>
    </location>
</feature>
<feature type="region of interest" description="Disordered" evidence="2">
    <location>
        <begin position="21"/>
        <end position="85"/>
    </location>
</feature>
<proteinExistence type="predicted"/>
<accession>L1MXW9</accession>
<gene>
    <name evidence="5" type="ORF">HMPREF9151_02555</name>
</gene>
<evidence type="ECO:0000313" key="5">
    <source>
        <dbReference type="EMBL" id="EKX96153.1"/>
    </source>
</evidence>
<keyword evidence="1" id="KW-0175">Coiled coil</keyword>
<feature type="compositionally biased region" description="Low complexity" evidence="2">
    <location>
        <begin position="44"/>
        <end position="57"/>
    </location>
</feature>
<protein>
    <submittedName>
        <fullName evidence="5">Peptidase, M23 family</fullName>
    </submittedName>
</protein>
<keyword evidence="6" id="KW-1185">Reference proteome</keyword>
<evidence type="ECO:0000313" key="6">
    <source>
        <dbReference type="Proteomes" id="UP000010433"/>
    </source>
</evidence>
<feature type="region of interest" description="Disordered" evidence="2">
    <location>
        <begin position="359"/>
        <end position="418"/>
    </location>
</feature>
<dbReference type="HOGENOM" id="CLU_415531_0_0_10"/>
<keyword evidence="3" id="KW-0732">Signal</keyword>
<feature type="signal peptide" evidence="3">
    <location>
        <begin position="1"/>
        <end position="19"/>
    </location>
</feature>
<dbReference type="InterPro" id="IPR016047">
    <property type="entry name" value="M23ase_b-sheet_dom"/>
</dbReference>
<dbReference type="AlphaFoldDB" id="L1MXW9"/>
<feature type="chain" id="PRO_5003954562" evidence="3">
    <location>
        <begin position="20"/>
        <end position="572"/>
    </location>
</feature>
<feature type="domain" description="M23ase beta-sheet core" evidence="4">
    <location>
        <begin position="480"/>
        <end position="566"/>
    </location>
</feature>